<dbReference type="Proteomes" id="UP001143330">
    <property type="component" value="Unassembled WGS sequence"/>
</dbReference>
<dbReference type="EMBL" id="BSFM01000014">
    <property type="protein sequence ID" value="GLK84707.1"/>
    <property type="molecule type" value="Genomic_DNA"/>
</dbReference>
<reference evidence="2" key="2">
    <citation type="submission" date="2023-01" db="EMBL/GenBank/DDBJ databases">
        <authorList>
            <person name="Sun Q."/>
            <person name="Evtushenko L."/>
        </authorList>
    </citation>
    <scope>NUCLEOTIDE SEQUENCE</scope>
    <source>
        <strain evidence="2">VKM B-2789</strain>
    </source>
</reference>
<feature type="domain" description="Cytochrome P460" evidence="1">
    <location>
        <begin position="43"/>
        <end position="148"/>
    </location>
</feature>
<dbReference type="Pfam" id="PF16694">
    <property type="entry name" value="Cytochrome_P460"/>
    <property type="match status" value="1"/>
</dbReference>
<dbReference type="InterPro" id="IPR038142">
    <property type="entry name" value="Cytochrome_P460_sp"/>
</dbReference>
<evidence type="ECO:0000259" key="1">
    <source>
        <dbReference type="Pfam" id="PF16694"/>
    </source>
</evidence>
<reference evidence="2" key="1">
    <citation type="journal article" date="2014" name="Int. J. Syst. Evol. Microbiol.">
        <title>Complete genome sequence of Corynebacterium casei LMG S-19264T (=DSM 44701T), isolated from a smear-ripened cheese.</title>
        <authorList>
            <consortium name="US DOE Joint Genome Institute (JGI-PGF)"/>
            <person name="Walter F."/>
            <person name="Albersmeier A."/>
            <person name="Kalinowski J."/>
            <person name="Ruckert C."/>
        </authorList>
    </citation>
    <scope>NUCLEOTIDE SEQUENCE</scope>
    <source>
        <strain evidence="2">VKM B-2789</strain>
    </source>
</reference>
<accession>A0A9W6JWZ8</accession>
<sequence length="156" mass="18174">MRNISRYLLPIIPVFGVALFAGWQVHAESTRVVFPENIDQLVHYTTVTRGEVTEHMLTSREAIEAVKKGRPVPAGTHVVLADYRDGKIHRYFVMQKGEGWGADFEPRRRTGDWQFQWFWPDRSINTSENTARCQSCHQSRAESEYMFTFRDMTAFD</sequence>
<dbReference type="AlphaFoldDB" id="A0A9W6JWZ8"/>
<protein>
    <recommendedName>
        <fullName evidence="1">Cytochrome P460 domain-containing protein</fullName>
    </recommendedName>
</protein>
<evidence type="ECO:0000313" key="3">
    <source>
        <dbReference type="Proteomes" id="UP001143330"/>
    </source>
</evidence>
<dbReference type="RefSeq" id="WP_213364571.1">
    <property type="nucleotide sequence ID" value="NZ_BSFM01000014.1"/>
</dbReference>
<dbReference type="CDD" id="cd20716">
    <property type="entry name" value="cyt_P460_fam"/>
    <property type="match status" value="1"/>
</dbReference>
<name>A0A9W6JWZ8_9HYPH</name>
<dbReference type="Gene3D" id="3.50.70.20">
    <property type="entry name" value="Cytochrome P460"/>
    <property type="match status" value="1"/>
</dbReference>
<comment type="caution">
    <text evidence="2">The sequence shown here is derived from an EMBL/GenBank/DDBJ whole genome shotgun (WGS) entry which is preliminary data.</text>
</comment>
<organism evidence="2 3">
    <name type="scientific">Ancylobacter defluvii</name>
    <dbReference type="NCBI Taxonomy" id="1282440"/>
    <lineage>
        <taxon>Bacteria</taxon>
        <taxon>Pseudomonadati</taxon>
        <taxon>Pseudomonadota</taxon>
        <taxon>Alphaproteobacteria</taxon>
        <taxon>Hyphomicrobiales</taxon>
        <taxon>Xanthobacteraceae</taxon>
        <taxon>Ancylobacter</taxon>
    </lineage>
</organism>
<dbReference type="InterPro" id="IPR032033">
    <property type="entry name" value="Cytochrome_P460"/>
</dbReference>
<proteinExistence type="predicted"/>
<evidence type="ECO:0000313" key="2">
    <source>
        <dbReference type="EMBL" id="GLK84707.1"/>
    </source>
</evidence>
<keyword evidence="3" id="KW-1185">Reference proteome</keyword>
<gene>
    <name evidence="2" type="ORF">GCM10017653_27770</name>
</gene>